<evidence type="ECO:0008006" key="4">
    <source>
        <dbReference type="Google" id="ProtNLM"/>
    </source>
</evidence>
<evidence type="ECO:0000313" key="2">
    <source>
        <dbReference type="EMBL" id="SIR49024.1"/>
    </source>
</evidence>
<gene>
    <name evidence="2" type="ORF">SAMN05421828_1397</name>
</gene>
<dbReference type="AlphaFoldDB" id="A0A8G2CNS5"/>
<dbReference type="Proteomes" id="UP000186308">
    <property type="component" value="Unassembled WGS sequence"/>
</dbReference>
<proteinExistence type="predicted"/>
<organism evidence="2 3">
    <name type="scientific">Acidiphilium rubrum</name>
    <dbReference type="NCBI Taxonomy" id="526"/>
    <lineage>
        <taxon>Bacteria</taxon>
        <taxon>Pseudomonadati</taxon>
        <taxon>Pseudomonadota</taxon>
        <taxon>Alphaproteobacteria</taxon>
        <taxon>Acetobacterales</taxon>
        <taxon>Acidocellaceae</taxon>
        <taxon>Acidiphilium</taxon>
    </lineage>
</organism>
<dbReference type="EMBL" id="FTNE01000039">
    <property type="protein sequence ID" value="SIR49024.1"/>
    <property type="molecule type" value="Genomic_DNA"/>
</dbReference>
<keyword evidence="1" id="KW-0732">Signal</keyword>
<evidence type="ECO:0000313" key="3">
    <source>
        <dbReference type="Proteomes" id="UP000186308"/>
    </source>
</evidence>
<keyword evidence="3" id="KW-1185">Reference proteome</keyword>
<comment type="caution">
    <text evidence="2">The sequence shown here is derived from an EMBL/GenBank/DDBJ whole genome shotgun (WGS) entry which is preliminary data.</text>
</comment>
<evidence type="ECO:0000256" key="1">
    <source>
        <dbReference type="SAM" id="SignalP"/>
    </source>
</evidence>
<dbReference type="OrthoDB" id="9255522at2"/>
<reference evidence="2 3" key="1">
    <citation type="submission" date="2017-01" db="EMBL/GenBank/DDBJ databases">
        <authorList>
            <person name="Varghese N."/>
            <person name="Submissions S."/>
        </authorList>
    </citation>
    <scope>NUCLEOTIDE SEQUENCE [LARGE SCALE GENOMIC DNA]</scope>
    <source>
        <strain evidence="2 3">ATCC 35905</strain>
    </source>
</reference>
<feature type="chain" id="PRO_5035002359" description="Outer membrane protein beta-barrel domain-containing protein" evidence="1">
    <location>
        <begin position="30"/>
        <end position="279"/>
    </location>
</feature>
<feature type="signal peptide" evidence="1">
    <location>
        <begin position="1"/>
        <end position="29"/>
    </location>
</feature>
<protein>
    <recommendedName>
        <fullName evidence="4">Outer membrane protein beta-barrel domain-containing protein</fullName>
    </recommendedName>
</protein>
<accession>A0A8G2CNS5</accession>
<name>A0A8G2CNS5_ACIRU</name>
<sequence length="279" mass="29468">MTMPARPDFVVTLSGVALALCAMVVSAHADPWIPAAGDGVVKPMVRLFDSSSAYSASGFTTGTIPASTQQETQFRVTGSAGIGDGFSIEYDLRAGRLRSARIKHHRSIAQSGSGLEDQTIGLNYGLTQTPDFADSVTLNVVLPTGSTSAAPALGAGHFALEPDVQAGVIDGRFSATIAAGARIFPVSGVTQLRSTVYAGLRVWPRLSVFATGFVSRTIQQPKALRLTDQAEVYNIVRVGAGVTYRLSAMLRPFFEYESTMAGQGIHAGRRIVVGVAIRY</sequence>